<evidence type="ECO:0000313" key="13">
    <source>
        <dbReference type="EMBL" id="MBC8628861.1"/>
    </source>
</evidence>
<feature type="domain" description="Response regulatory" evidence="12">
    <location>
        <begin position="5"/>
        <end position="122"/>
    </location>
</feature>
<dbReference type="InterPro" id="IPR018060">
    <property type="entry name" value="HTH_AraC"/>
</dbReference>
<keyword evidence="5" id="KW-0902">Two-component regulatory system</keyword>
<dbReference type="InterPro" id="IPR011006">
    <property type="entry name" value="CheY-like_superfamily"/>
</dbReference>
<proteinExistence type="predicted"/>
<evidence type="ECO:0000256" key="6">
    <source>
        <dbReference type="ARBA" id="ARBA00023015"/>
    </source>
</evidence>
<dbReference type="PANTHER" id="PTHR42713">
    <property type="entry name" value="HISTIDINE KINASE-RELATED"/>
    <property type="match status" value="1"/>
</dbReference>
<name>A0ABR7PDF7_9FIRM</name>
<dbReference type="InterPro" id="IPR051552">
    <property type="entry name" value="HptR"/>
</dbReference>
<keyword evidence="7" id="KW-0238">DNA-binding</keyword>
<gene>
    <name evidence="13" type="ORF">H8712_09595</name>
</gene>
<evidence type="ECO:0000256" key="2">
    <source>
        <dbReference type="ARBA" id="ARBA00018672"/>
    </source>
</evidence>
<dbReference type="RefSeq" id="WP_187558700.1">
    <property type="nucleotide sequence ID" value="NZ_JACRTP010000003.1"/>
</dbReference>
<dbReference type="Gene3D" id="3.40.50.2300">
    <property type="match status" value="1"/>
</dbReference>
<dbReference type="InterPro" id="IPR001789">
    <property type="entry name" value="Sig_transdc_resp-reg_receiver"/>
</dbReference>
<dbReference type="PROSITE" id="PS01124">
    <property type="entry name" value="HTH_ARAC_FAMILY_2"/>
    <property type="match status" value="1"/>
</dbReference>
<sequence length="531" mass="61929">MRTFRIILADDEPNILYGMQKGLDWERLGFSVVGTAQNGKEVLELMEEFHTDLVISDIKMPFMDGLELAKQIQENYINTKVILFSGWDDFEYARLAISYGVSEYIMKPIDYNEMQKLLMEMHEELDQEYNEKINRVRLEEAYTKSLPLLRQQFFSQLVTEPMEEAERELQIKNLKLDFFDLAYSIVAVKIQKEEEKDFLNEWSMKETLKEALENIAHVYEFGMGEKEIFLLGGEKKHEIGKITRSIQEAEVMIERLFGARISCGISGCSENLSEMPLLYAQALEALDYNLVLLDENYTYYNDIMPHQEVEEDWSIQVEMIGKKIPYMTEAELKVQVQELLRWLHKGHYTLNEYQIVILEISFSVARFYKKYQITSDTEFAGTKKMAVKILSLSTGEELDHWLLNYFLLIRSLIQKKQVDNNVVLAENAKKIVEESFQNPELSVESVCNQLHVSTSYFSKVFKQVTGGTFLNYLIGRRMEEAKKLLLQTDYKSHAIGTMVGYPEPNYFSYVFKKNCGISPVKYRKLGAMDEK</sequence>
<evidence type="ECO:0000256" key="9">
    <source>
        <dbReference type="ARBA" id="ARBA00024867"/>
    </source>
</evidence>
<feature type="domain" description="HTH araC/xylS-type" evidence="11">
    <location>
        <begin position="426"/>
        <end position="525"/>
    </location>
</feature>
<comment type="caution">
    <text evidence="13">The sequence shown here is derived from an EMBL/GenBank/DDBJ whole genome shotgun (WGS) entry which is preliminary data.</text>
</comment>
<dbReference type="SUPFAM" id="SSF46689">
    <property type="entry name" value="Homeodomain-like"/>
    <property type="match status" value="2"/>
</dbReference>
<evidence type="ECO:0000313" key="14">
    <source>
        <dbReference type="Proteomes" id="UP000661649"/>
    </source>
</evidence>
<evidence type="ECO:0000259" key="12">
    <source>
        <dbReference type="PROSITE" id="PS50110"/>
    </source>
</evidence>
<comment type="function">
    <text evidence="9">May play the central regulatory role in sporulation. It may be an element of the effector pathway responsible for the activation of sporulation genes in response to nutritional stress. Spo0A may act in concert with spo0H (a sigma factor) to control the expression of some genes that are critical to the sporulation process.</text>
</comment>
<keyword evidence="14" id="KW-1185">Reference proteome</keyword>
<organism evidence="13 14">
    <name type="scientific">Blautia stercoris</name>
    <dbReference type="NCBI Taxonomy" id="871664"/>
    <lineage>
        <taxon>Bacteria</taxon>
        <taxon>Bacillati</taxon>
        <taxon>Bacillota</taxon>
        <taxon>Clostridia</taxon>
        <taxon>Lachnospirales</taxon>
        <taxon>Lachnospiraceae</taxon>
        <taxon>Blautia</taxon>
    </lineage>
</organism>
<accession>A0ABR7PDF7</accession>
<dbReference type="EMBL" id="JACRTP010000003">
    <property type="protein sequence ID" value="MBC8628861.1"/>
    <property type="molecule type" value="Genomic_DNA"/>
</dbReference>
<feature type="modified residue" description="4-aspartylphosphate" evidence="10">
    <location>
        <position position="57"/>
    </location>
</feature>
<keyword evidence="3" id="KW-0963">Cytoplasm</keyword>
<evidence type="ECO:0000256" key="1">
    <source>
        <dbReference type="ARBA" id="ARBA00004496"/>
    </source>
</evidence>
<dbReference type="SMART" id="SM00448">
    <property type="entry name" value="REC"/>
    <property type="match status" value="1"/>
</dbReference>
<dbReference type="Pfam" id="PF00072">
    <property type="entry name" value="Response_reg"/>
    <property type="match status" value="1"/>
</dbReference>
<evidence type="ECO:0000256" key="5">
    <source>
        <dbReference type="ARBA" id="ARBA00023012"/>
    </source>
</evidence>
<dbReference type="Pfam" id="PF12833">
    <property type="entry name" value="HTH_18"/>
    <property type="match status" value="1"/>
</dbReference>
<dbReference type="SMART" id="SM00342">
    <property type="entry name" value="HTH_ARAC"/>
    <property type="match status" value="1"/>
</dbReference>
<dbReference type="Proteomes" id="UP000661649">
    <property type="component" value="Unassembled WGS sequence"/>
</dbReference>
<protein>
    <recommendedName>
        <fullName evidence="2">Stage 0 sporulation protein A homolog</fullName>
    </recommendedName>
</protein>
<evidence type="ECO:0000256" key="7">
    <source>
        <dbReference type="ARBA" id="ARBA00023125"/>
    </source>
</evidence>
<keyword evidence="4 10" id="KW-0597">Phosphoprotein</keyword>
<evidence type="ECO:0000259" key="11">
    <source>
        <dbReference type="PROSITE" id="PS01124"/>
    </source>
</evidence>
<evidence type="ECO:0000256" key="3">
    <source>
        <dbReference type="ARBA" id="ARBA00022490"/>
    </source>
</evidence>
<evidence type="ECO:0000256" key="4">
    <source>
        <dbReference type="ARBA" id="ARBA00022553"/>
    </source>
</evidence>
<evidence type="ECO:0000256" key="8">
    <source>
        <dbReference type="ARBA" id="ARBA00023163"/>
    </source>
</evidence>
<comment type="subcellular location">
    <subcellularLocation>
        <location evidence="1">Cytoplasm</location>
    </subcellularLocation>
</comment>
<keyword evidence="8" id="KW-0804">Transcription</keyword>
<keyword evidence="6" id="KW-0805">Transcription regulation</keyword>
<dbReference type="PANTHER" id="PTHR42713:SF3">
    <property type="entry name" value="TRANSCRIPTIONAL REGULATORY PROTEIN HPTR"/>
    <property type="match status" value="1"/>
</dbReference>
<reference evidence="13 14" key="1">
    <citation type="submission" date="2020-08" db="EMBL/GenBank/DDBJ databases">
        <title>Genome public.</title>
        <authorList>
            <person name="Liu C."/>
            <person name="Sun Q."/>
        </authorList>
    </citation>
    <scope>NUCLEOTIDE SEQUENCE [LARGE SCALE GENOMIC DNA]</scope>
    <source>
        <strain evidence="13 14">3_YM_SP_D4_24.mj</strain>
    </source>
</reference>
<dbReference type="InterPro" id="IPR009057">
    <property type="entry name" value="Homeodomain-like_sf"/>
</dbReference>
<dbReference type="CDD" id="cd17536">
    <property type="entry name" value="REC_YesN-like"/>
    <property type="match status" value="1"/>
</dbReference>
<evidence type="ECO:0000256" key="10">
    <source>
        <dbReference type="PROSITE-ProRule" id="PRU00169"/>
    </source>
</evidence>
<dbReference type="PROSITE" id="PS50110">
    <property type="entry name" value="RESPONSE_REGULATORY"/>
    <property type="match status" value="1"/>
</dbReference>
<dbReference type="Gene3D" id="1.10.10.60">
    <property type="entry name" value="Homeodomain-like"/>
    <property type="match status" value="2"/>
</dbReference>
<dbReference type="SUPFAM" id="SSF52172">
    <property type="entry name" value="CheY-like"/>
    <property type="match status" value="1"/>
</dbReference>